<dbReference type="CDD" id="cd04107">
    <property type="entry name" value="Rab32_Rab38"/>
    <property type="match status" value="1"/>
</dbReference>
<dbReference type="PROSITE" id="PS51421">
    <property type="entry name" value="RAS"/>
    <property type="match status" value="1"/>
</dbReference>
<dbReference type="PANTHER" id="PTHR47981">
    <property type="entry name" value="RAB FAMILY"/>
    <property type="match status" value="1"/>
</dbReference>
<dbReference type="GO" id="GO:0005525">
    <property type="term" value="F:GTP binding"/>
    <property type="evidence" value="ECO:0007669"/>
    <property type="project" value="UniProtKB-UniRule"/>
</dbReference>
<organism evidence="9 10">
    <name type="scientific">Gasterosteus aculeatus aculeatus</name>
    <name type="common">three-spined stickleback</name>
    <dbReference type="NCBI Taxonomy" id="481459"/>
    <lineage>
        <taxon>Eukaryota</taxon>
        <taxon>Metazoa</taxon>
        <taxon>Chordata</taxon>
        <taxon>Craniata</taxon>
        <taxon>Vertebrata</taxon>
        <taxon>Euteleostomi</taxon>
        <taxon>Actinopterygii</taxon>
        <taxon>Neopterygii</taxon>
        <taxon>Teleostei</taxon>
        <taxon>Neoteleostei</taxon>
        <taxon>Acanthomorphata</taxon>
        <taxon>Eupercaria</taxon>
        <taxon>Perciformes</taxon>
        <taxon>Cottioidei</taxon>
        <taxon>Gasterosteales</taxon>
        <taxon>Gasterosteidae</taxon>
        <taxon>Gasterosteus</taxon>
    </lineage>
</organism>
<dbReference type="AlphaFoldDB" id="A0AAQ4S2F6"/>
<feature type="region of interest" description="Disordered" evidence="8">
    <location>
        <begin position="204"/>
        <end position="223"/>
    </location>
</feature>
<dbReference type="GO" id="GO:0090385">
    <property type="term" value="P:phagosome-lysosome fusion"/>
    <property type="evidence" value="ECO:0007669"/>
    <property type="project" value="TreeGrafter"/>
</dbReference>
<dbReference type="InterPro" id="IPR001806">
    <property type="entry name" value="Small_GTPase"/>
</dbReference>
<dbReference type="PRINTS" id="PR00449">
    <property type="entry name" value="RASTRNSFRMNG"/>
</dbReference>
<dbReference type="SMART" id="SM00175">
    <property type="entry name" value="RAB"/>
    <property type="match status" value="1"/>
</dbReference>
<reference evidence="9" key="3">
    <citation type="submission" date="2025-09" db="UniProtKB">
        <authorList>
            <consortium name="Ensembl"/>
        </authorList>
    </citation>
    <scope>IDENTIFICATION</scope>
</reference>
<dbReference type="Pfam" id="PF00071">
    <property type="entry name" value="Ras"/>
    <property type="match status" value="1"/>
</dbReference>
<dbReference type="InterPro" id="IPR027417">
    <property type="entry name" value="P-loop_NTPase"/>
</dbReference>
<accession>A0AAQ4S2F6</accession>
<keyword evidence="10" id="KW-1185">Reference proteome</keyword>
<keyword evidence="5 7" id="KW-0636">Prenylation</keyword>
<evidence type="ECO:0000256" key="2">
    <source>
        <dbReference type="ARBA" id="ARBA00022741"/>
    </source>
</evidence>
<dbReference type="GO" id="GO:0003924">
    <property type="term" value="F:GTPase activity"/>
    <property type="evidence" value="ECO:0007669"/>
    <property type="project" value="UniProtKB-UniRule"/>
</dbReference>
<evidence type="ECO:0000313" key="9">
    <source>
        <dbReference type="Ensembl" id="ENSGACP00000069348.1"/>
    </source>
</evidence>
<dbReference type="SMART" id="SM00173">
    <property type="entry name" value="RAS"/>
    <property type="match status" value="1"/>
</dbReference>
<protein>
    <recommendedName>
        <fullName evidence="7">Ras-related protein Rab</fullName>
    </recommendedName>
</protein>
<evidence type="ECO:0000256" key="6">
    <source>
        <dbReference type="ARBA" id="ARBA00046278"/>
    </source>
</evidence>
<evidence type="ECO:0000256" key="3">
    <source>
        <dbReference type="ARBA" id="ARBA00023134"/>
    </source>
</evidence>
<proteinExistence type="inferred from homology"/>
<dbReference type="GO" id="GO:0005770">
    <property type="term" value="C:late endosome"/>
    <property type="evidence" value="ECO:0007669"/>
    <property type="project" value="TreeGrafter"/>
</dbReference>
<dbReference type="InterPro" id="IPR005225">
    <property type="entry name" value="Small_GTP-bd"/>
</dbReference>
<dbReference type="GO" id="GO:0008333">
    <property type="term" value="P:endosome to lysosome transport"/>
    <property type="evidence" value="ECO:0007669"/>
    <property type="project" value="TreeGrafter"/>
</dbReference>
<evidence type="ECO:0000256" key="4">
    <source>
        <dbReference type="ARBA" id="ARBA00023288"/>
    </source>
</evidence>
<dbReference type="GO" id="GO:0045335">
    <property type="term" value="C:phagocytic vesicle"/>
    <property type="evidence" value="ECO:0007669"/>
    <property type="project" value="TreeGrafter"/>
</dbReference>
<dbReference type="Gene3D" id="3.40.50.300">
    <property type="entry name" value="P-loop containing nucleotide triphosphate hydrolases"/>
    <property type="match status" value="1"/>
</dbReference>
<dbReference type="NCBIfam" id="TIGR00231">
    <property type="entry name" value="small_GTP"/>
    <property type="match status" value="1"/>
</dbReference>
<reference evidence="9 10" key="1">
    <citation type="journal article" date="2021" name="G3 (Bethesda)">
        <title>Improved contiguity of the threespine stickleback genome using long-read sequencing.</title>
        <authorList>
            <person name="Nath S."/>
            <person name="Shaw D.E."/>
            <person name="White M.A."/>
        </authorList>
    </citation>
    <scope>NUCLEOTIDE SEQUENCE [LARGE SCALE GENOMIC DNA]</scope>
    <source>
        <strain evidence="9 10">Lake Benthic</strain>
    </source>
</reference>
<keyword evidence="2 7" id="KW-0547">Nucleotide-binding</keyword>
<keyword evidence="4 7" id="KW-0449">Lipoprotein</keyword>
<dbReference type="SUPFAM" id="SSF52540">
    <property type="entry name" value="P-loop containing nucleoside triphosphate hydrolases"/>
    <property type="match status" value="1"/>
</dbReference>
<dbReference type="Proteomes" id="UP000007635">
    <property type="component" value="Chromosome XV"/>
</dbReference>
<dbReference type="SMART" id="SM00174">
    <property type="entry name" value="RHO"/>
    <property type="match status" value="1"/>
</dbReference>
<name>A0AAQ4S2F6_GASAC</name>
<evidence type="ECO:0000256" key="1">
    <source>
        <dbReference type="ARBA" id="ARBA00006270"/>
    </source>
</evidence>
<reference evidence="9" key="2">
    <citation type="submission" date="2025-08" db="UniProtKB">
        <authorList>
            <consortium name="Ensembl"/>
        </authorList>
    </citation>
    <scope>IDENTIFICATION</scope>
</reference>
<dbReference type="SMART" id="SM00176">
    <property type="entry name" value="RAN"/>
    <property type="match status" value="1"/>
</dbReference>
<comment type="function">
    <text evidence="7">The small GTPases Rab are key regulators in vesicle trafficking.</text>
</comment>
<keyword evidence="7" id="KW-0472">Membrane</keyword>
<dbReference type="GO" id="GO:0005764">
    <property type="term" value="C:lysosome"/>
    <property type="evidence" value="ECO:0007669"/>
    <property type="project" value="TreeGrafter"/>
</dbReference>
<evidence type="ECO:0000313" key="10">
    <source>
        <dbReference type="Proteomes" id="UP000007635"/>
    </source>
</evidence>
<sequence>MQVHMAGSPVPCSTDRLFKVLVIGDVGVGKSSIILRYVNKRFNETYKASIGVDFALKTIEWDSKTVVRLQFWDIGGQERFRKMSRAYYKGAKGAVVVFDVTKSCTLEAASVWKRDLDSKVCHDSGRPVPAVLLANKCDMTGGERDLVSSVDGFCKDNCFTGWFESSAKDNINIDEAAAFLVKQMMLCNAGPFNEEPRWDGVKVSRAAGESQGPPSCCDWTPRR</sequence>
<dbReference type="GeneTree" id="ENSGT00940000162477"/>
<dbReference type="Ensembl" id="ENSGACT00000049172.1">
    <property type="protein sequence ID" value="ENSGACP00000069348.1"/>
    <property type="gene ID" value="ENSGACG00000038047.1"/>
</dbReference>
<dbReference type="InterPro" id="IPR030697">
    <property type="entry name" value="Rab29/Rab38/Rab32"/>
</dbReference>
<dbReference type="FunFam" id="3.40.50.300:FF:000222">
    <property type="entry name" value="RAB32, member RAS oncogene family"/>
    <property type="match status" value="1"/>
</dbReference>
<dbReference type="GO" id="GO:0005802">
    <property type="term" value="C:trans-Golgi network"/>
    <property type="evidence" value="ECO:0007669"/>
    <property type="project" value="UniProtKB-UniRule"/>
</dbReference>
<dbReference type="GO" id="GO:0016020">
    <property type="term" value="C:membrane"/>
    <property type="evidence" value="ECO:0007669"/>
    <property type="project" value="UniProtKB-SubCell"/>
</dbReference>
<keyword evidence="3 7" id="KW-0342">GTP-binding</keyword>
<evidence type="ECO:0000256" key="5">
    <source>
        <dbReference type="ARBA" id="ARBA00023289"/>
    </source>
</evidence>
<comment type="similarity">
    <text evidence="1 7">Belongs to the small GTPase superfamily. Rab family.</text>
</comment>
<evidence type="ECO:0000256" key="7">
    <source>
        <dbReference type="RuleBase" id="RU367128"/>
    </source>
</evidence>
<comment type="subcellular location">
    <subcellularLocation>
        <location evidence="6">Endomembrane system</location>
        <topology evidence="6">Lipid-anchor</topology>
        <orientation evidence="6">Cytoplasmic side</orientation>
    </subcellularLocation>
    <subcellularLocation>
        <location evidence="7">Membrane</location>
        <topology evidence="7">Lipid-anchor</topology>
    </subcellularLocation>
</comment>
<evidence type="ECO:0000256" key="8">
    <source>
        <dbReference type="SAM" id="MobiDB-lite"/>
    </source>
</evidence>
<dbReference type="PANTHER" id="PTHR47981:SF41">
    <property type="entry name" value="RAS-RELATED PROTEIN RAB-32 ISOFORM X1"/>
    <property type="match status" value="1"/>
</dbReference>
<dbReference type="PROSITE" id="PS51419">
    <property type="entry name" value="RAB"/>
    <property type="match status" value="1"/>
</dbReference>